<evidence type="ECO:0000256" key="4">
    <source>
        <dbReference type="SAM" id="MobiDB-lite"/>
    </source>
</evidence>
<dbReference type="OrthoDB" id="10267235at2759"/>
<comment type="similarity">
    <text evidence="2">Belongs to the choline/ethanolamine kinase family.</text>
</comment>
<proteinExistence type="inferred from homology"/>
<protein>
    <recommendedName>
        <fullName evidence="3">ethanolamine kinase</fullName>
        <ecNumber evidence="3">2.7.1.82</ecNumber>
    </recommendedName>
</protein>
<comment type="caution">
    <text evidence="6">The sequence shown here is derived from an EMBL/GenBank/DDBJ whole genome shotgun (WGS) entry which is preliminary data.</text>
</comment>
<dbReference type="AlphaFoldDB" id="A0A8K1FH76"/>
<comment type="pathway">
    <text evidence="1">Phospholipid metabolism; phosphatidylethanolamine biosynthesis; phosphatidylethanolamine from ethanolamine: step 1/3.</text>
</comment>
<dbReference type="Gene3D" id="3.90.1200.10">
    <property type="match status" value="1"/>
</dbReference>
<dbReference type="PANTHER" id="PTHR22603">
    <property type="entry name" value="CHOLINE/ETHANOALAMINE KINASE"/>
    <property type="match status" value="1"/>
</dbReference>
<dbReference type="GO" id="GO:0005737">
    <property type="term" value="C:cytoplasm"/>
    <property type="evidence" value="ECO:0007669"/>
    <property type="project" value="TreeGrafter"/>
</dbReference>
<dbReference type="Gene3D" id="3.30.200.20">
    <property type="entry name" value="Phosphorylase Kinase, domain 1"/>
    <property type="match status" value="1"/>
</dbReference>
<reference evidence="6" key="1">
    <citation type="submission" date="2019-03" db="EMBL/GenBank/DDBJ databases">
        <title>Long read genome sequence of the mycoparasitic Pythium oligandrum ATCC 38472 isolated from sugarbeet rhizosphere.</title>
        <authorList>
            <person name="Gaulin E."/>
        </authorList>
    </citation>
    <scope>NUCLEOTIDE SEQUENCE</scope>
    <source>
        <strain evidence="6">ATCC 38472_TT</strain>
    </source>
</reference>
<dbReference type="PROSITE" id="PS51257">
    <property type="entry name" value="PROKAR_LIPOPROTEIN"/>
    <property type="match status" value="1"/>
</dbReference>
<dbReference type="Proteomes" id="UP000794436">
    <property type="component" value="Unassembled WGS sequence"/>
</dbReference>
<sequence length="462" mass="52311">MHKAPSSSHSQWQLWVVASAAAVTACTLTTAVIYLTVLRSQTSKHKSHKTSRRRRVRSSSSEEEEEETKETMPVEENKPVVYLNNADACFDYVVGKNDADEFEDVKTVAKAICPEWANADADDIAVKIVSGGITNRLFRLIWREYSVLVRLYGDNTEAFIDRSVENMLFALLSKQGFAPTYHGRFTNGRIEGWMEARPLEPYEMSMTAPINFMNLIGKELGRMHLISVPLDHAPVLWSKIDQFERLAKDIVFPNDAAKRAGLENLNLASVSEDYAWLKSILPSALNQNGKDLVAALADADEITKQAFAFANEVVFCHNDALSGNILHNDAWDRVQIIDYEYGGYNFRGFDFANHFCEHCGFEMDLNLYPGPEAQFTFFRGYMEAAAPELLASLEANKESKAFFHALYPIVNRYALASHLFWGFWAVVQAAHSKIDFDFLDYANKRFSTFRYHRTFFAAASTS</sequence>
<keyword evidence="5" id="KW-0812">Transmembrane</keyword>
<accession>A0A8K1FH76</accession>
<dbReference type="Pfam" id="PF01633">
    <property type="entry name" value="Choline_kinase"/>
    <property type="match status" value="1"/>
</dbReference>
<keyword evidence="5" id="KW-1133">Transmembrane helix</keyword>
<gene>
    <name evidence="6" type="ORF">Poli38472_004516</name>
</gene>
<dbReference type="SUPFAM" id="SSF56112">
    <property type="entry name" value="Protein kinase-like (PK-like)"/>
    <property type="match status" value="1"/>
</dbReference>
<dbReference type="GO" id="GO:0006646">
    <property type="term" value="P:phosphatidylethanolamine biosynthetic process"/>
    <property type="evidence" value="ECO:0007669"/>
    <property type="project" value="TreeGrafter"/>
</dbReference>
<evidence type="ECO:0000256" key="1">
    <source>
        <dbReference type="ARBA" id="ARBA00037883"/>
    </source>
</evidence>
<dbReference type="GO" id="GO:0004305">
    <property type="term" value="F:ethanolamine kinase activity"/>
    <property type="evidence" value="ECO:0007669"/>
    <property type="project" value="UniProtKB-EC"/>
</dbReference>
<evidence type="ECO:0000313" key="7">
    <source>
        <dbReference type="Proteomes" id="UP000794436"/>
    </source>
</evidence>
<dbReference type="EMBL" id="SPLM01000109">
    <property type="protein sequence ID" value="TMW59447.1"/>
    <property type="molecule type" value="Genomic_DNA"/>
</dbReference>
<feature type="region of interest" description="Disordered" evidence="4">
    <location>
        <begin position="45"/>
        <end position="76"/>
    </location>
</feature>
<evidence type="ECO:0000256" key="3">
    <source>
        <dbReference type="ARBA" id="ARBA00038874"/>
    </source>
</evidence>
<keyword evidence="5" id="KW-0472">Membrane</keyword>
<name>A0A8K1FH76_PYTOL</name>
<evidence type="ECO:0000313" key="6">
    <source>
        <dbReference type="EMBL" id="TMW59447.1"/>
    </source>
</evidence>
<dbReference type="InterPro" id="IPR011009">
    <property type="entry name" value="Kinase-like_dom_sf"/>
</dbReference>
<evidence type="ECO:0000256" key="5">
    <source>
        <dbReference type="SAM" id="Phobius"/>
    </source>
</evidence>
<dbReference type="CDD" id="cd05157">
    <property type="entry name" value="ETNK_euk"/>
    <property type="match status" value="1"/>
</dbReference>
<evidence type="ECO:0000256" key="2">
    <source>
        <dbReference type="ARBA" id="ARBA00038211"/>
    </source>
</evidence>
<keyword evidence="7" id="KW-1185">Reference proteome</keyword>
<dbReference type="EC" id="2.7.1.82" evidence="3"/>
<dbReference type="PANTHER" id="PTHR22603:SF66">
    <property type="entry name" value="ETHANOLAMINE KINASE"/>
    <property type="match status" value="1"/>
</dbReference>
<feature type="transmembrane region" description="Helical" evidence="5">
    <location>
        <begin position="12"/>
        <end position="37"/>
    </location>
</feature>
<organism evidence="6 7">
    <name type="scientific">Pythium oligandrum</name>
    <name type="common">Mycoparasitic fungus</name>
    <dbReference type="NCBI Taxonomy" id="41045"/>
    <lineage>
        <taxon>Eukaryota</taxon>
        <taxon>Sar</taxon>
        <taxon>Stramenopiles</taxon>
        <taxon>Oomycota</taxon>
        <taxon>Peronosporomycetes</taxon>
        <taxon>Pythiales</taxon>
        <taxon>Pythiaceae</taxon>
        <taxon>Pythium</taxon>
    </lineage>
</organism>
<feature type="compositionally biased region" description="Basic residues" evidence="4">
    <location>
        <begin position="45"/>
        <end position="57"/>
    </location>
</feature>